<gene>
    <name evidence="1" type="ORF">EFK50_03685</name>
</gene>
<reference evidence="1 2" key="1">
    <citation type="submission" date="2018-11" db="EMBL/GenBank/DDBJ databases">
        <authorList>
            <person name="Li F."/>
        </authorList>
    </citation>
    <scope>NUCLEOTIDE SEQUENCE [LARGE SCALE GENOMIC DNA]</scope>
    <source>
        <strain evidence="1 2">Gsoil 097</strain>
    </source>
</reference>
<comment type="caution">
    <text evidence="1">The sequence shown here is derived from an EMBL/GenBank/DDBJ whole genome shotgun (WGS) entry which is preliminary data.</text>
</comment>
<protein>
    <submittedName>
        <fullName evidence="1">Uncharacterized protein</fullName>
    </submittedName>
</protein>
<name>A0A3N0CNS6_9ACTN</name>
<evidence type="ECO:0000313" key="2">
    <source>
        <dbReference type="Proteomes" id="UP000267128"/>
    </source>
</evidence>
<dbReference type="Proteomes" id="UP000267128">
    <property type="component" value="Unassembled WGS sequence"/>
</dbReference>
<sequence>MSTVVIAPELQKFLEVVRAELSDLDAEEQREITDGLVADLTDLIDDQGIEALGDPVAYAAELRQAAGLVSARKQVRERVAVGIRVHAVLDAAKARCRHVLEGLPGDVDELLTSLQPAWWVVRAYIAVQSVLLSSGGWSLSPVPDDSISGALALLVVVAASVQLGRGRLWPLTRWSGSALLRVVVLAINLIAIGLVPAVAGGFENREWDNYDAGYSDGMNEATGAYAVDDAGGTLFASGLPVGNIYPYDAAGNPLVGIQLFDQHGNPIQVKGKNECVYEGPEEVLTDTSRVFFPWSDGAAQRWNVFPLPSRIQGADVAEPDPTAFTGTNRPAVSGFPFVAVPKVSLPGLLTSAATTPPKAFVPGARTEDVNLVESGC</sequence>
<evidence type="ECO:0000313" key="1">
    <source>
        <dbReference type="EMBL" id="RNL65085.1"/>
    </source>
</evidence>
<keyword evidence="2" id="KW-1185">Reference proteome</keyword>
<dbReference type="EMBL" id="RJSE01000003">
    <property type="protein sequence ID" value="RNL65085.1"/>
    <property type="molecule type" value="Genomic_DNA"/>
</dbReference>
<proteinExistence type="predicted"/>
<accession>A0A3N0CNS6</accession>
<organism evidence="1 2">
    <name type="scientific">Nocardioides marmoriginsengisoli</name>
    <dbReference type="NCBI Taxonomy" id="661483"/>
    <lineage>
        <taxon>Bacteria</taxon>
        <taxon>Bacillati</taxon>
        <taxon>Actinomycetota</taxon>
        <taxon>Actinomycetes</taxon>
        <taxon>Propionibacteriales</taxon>
        <taxon>Nocardioidaceae</taxon>
        <taxon>Nocardioides</taxon>
    </lineage>
</organism>
<dbReference type="AlphaFoldDB" id="A0A3N0CNS6"/>